<dbReference type="EMBL" id="UZAL01029097">
    <property type="protein sequence ID" value="VDP45923.1"/>
    <property type="molecule type" value="Genomic_DNA"/>
</dbReference>
<organism evidence="2 3">
    <name type="scientific">Schistosoma mattheei</name>
    <dbReference type="NCBI Taxonomy" id="31246"/>
    <lineage>
        <taxon>Eukaryota</taxon>
        <taxon>Metazoa</taxon>
        <taxon>Spiralia</taxon>
        <taxon>Lophotrochozoa</taxon>
        <taxon>Platyhelminthes</taxon>
        <taxon>Trematoda</taxon>
        <taxon>Digenea</taxon>
        <taxon>Strigeidida</taxon>
        <taxon>Schistosomatoidea</taxon>
        <taxon>Schistosomatidae</taxon>
        <taxon>Schistosoma</taxon>
    </lineage>
</organism>
<feature type="region of interest" description="Disordered" evidence="1">
    <location>
        <begin position="25"/>
        <end position="93"/>
    </location>
</feature>
<evidence type="ECO:0000256" key="1">
    <source>
        <dbReference type="SAM" id="MobiDB-lite"/>
    </source>
</evidence>
<reference evidence="2 3" key="1">
    <citation type="submission" date="2018-11" db="EMBL/GenBank/DDBJ databases">
        <authorList>
            <consortium name="Pathogen Informatics"/>
        </authorList>
    </citation>
    <scope>NUCLEOTIDE SEQUENCE [LARGE SCALE GENOMIC DNA]</scope>
    <source>
        <strain>Denwood</strain>
        <strain evidence="3">Zambia</strain>
    </source>
</reference>
<sequence>MGEKKPDLSGGGNKEEVMEVDRTHIEESTKLCHKTRPHMESSRPNEDKSKTKEYITLRNEERYEKNEQELDGTRKEGPGQSVLENPGRRPMLH</sequence>
<evidence type="ECO:0000313" key="3">
    <source>
        <dbReference type="Proteomes" id="UP000269396"/>
    </source>
</evidence>
<evidence type="ECO:0000313" key="2">
    <source>
        <dbReference type="EMBL" id="VDP45923.1"/>
    </source>
</evidence>
<accession>A0A183P2T7</accession>
<proteinExistence type="predicted"/>
<gene>
    <name evidence="2" type="ORF">SMTD_LOCUS8673</name>
</gene>
<protein>
    <submittedName>
        <fullName evidence="2">Uncharacterized protein</fullName>
    </submittedName>
</protein>
<feature type="compositionally biased region" description="Basic and acidic residues" evidence="1">
    <location>
        <begin position="37"/>
        <end position="77"/>
    </location>
</feature>
<keyword evidence="3" id="KW-1185">Reference proteome</keyword>
<name>A0A183P2T7_9TREM</name>
<dbReference type="AlphaFoldDB" id="A0A183P2T7"/>
<dbReference type="Proteomes" id="UP000269396">
    <property type="component" value="Unassembled WGS sequence"/>
</dbReference>